<keyword evidence="2" id="KW-0626">Porin</keyword>
<dbReference type="InterPro" id="IPR011250">
    <property type="entry name" value="OMP/PagP_B-barrel"/>
</dbReference>
<dbReference type="AlphaFoldDB" id="A0A1Y1QJ71"/>
<organism evidence="5 6">
    <name type="scientific">Thiothrix lacustris</name>
    <dbReference type="NCBI Taxonomy" id="525917"/>
    <lineage>
        <taxon>Bacteria</taxon>
        <taxon>Pseudomonadati</taxon>
        <taxon>Pseudomonadota</taxon>
        <taxon>Gammaproteobacteria</taxon>
        <taxon>Thiotrichales</taxon>
        <taxon>Thiotrichaceae</taxon>
        <taxon>Thiothrix</taxon>
    </lineage>
</organism>
<dbReference type="GO" id="GO:0046930">
    <property type="term" value="C:pore complex"/>
    <property type="evidence" value="ECO:0007669"/>
    <property type="project" value="UniProtKB-KW"/>
</dbReference>
<evidence type="ECO:0000313" key="5">
    <source>
        <dbReference type="EMBL" id="OQX06962.1"/>
    </source>
</evidence>
<sequence>MKKLLVVNAGIAALLGSGMAEAGYSPYYVGAGLGASANNGTESQFCPSCDGSIFKMRNDKRDNRAYKVYGGANLTSNVGVEVDYTDLGKTYDADMHRPTLDGRAERAHAWQKTRGIGINAKANHRLSRKTSVFGKAGVLAWENKNQMDYTNLDGINETYKTTDKGVSPTVGAGIEYEVTDRMSIRAGWDHTFDNGKGDQFLHLDANKNYADLRSVKTDTDMLYVGATFNF</sequence>
<evidence type="ECO:0000256" key="3">
    <source>
        <dbReference type="SAM" id="SignalP"/>
    </source>
</evidence>
<evidence type="ECO:0000256" key="2">
    <source>
        <dbReference type="ARBA" id="ARBA00023114"/>
    </source>
</evidence>
<protein>
    <recommendedName>
        <fullName evidence="4">Outer membrane protein OmpA-like transmembrane domain-containing protein</fullName>
    </recommendedName>
</protein>
<feature type="domain" description="Outer membrane protein OmpA-like transmembrane" evidence="4">
    <location>
        <begin position="27"/>
        <end position="198"/>
    </location>
</feature>
<dbReference type="Gene3D" id="2.40.160.20">
    <property type="match status" value="1"/>
</dbReference>
<proteinExistence type="inferred from homology"/>
<evidence type="ECO:0000259" key="4">
    <source>
        <dbReference type="Pfam" id="PF01389"/>
    </source>
</evidence>
<reference evidence="5 6" key="1">
    <citation type="submission" date="2017-01" db="EMBL/GenBank/DDBJ databases">
        <title>Novel large sulfur bacteria in the metagenomes of groundwater-fed chemosynthetic microbial mats in the Lake Huron basin.</title>
        <authorList>
            <person name="Sharrar A.M."/>
            <person name="Flood B.E."/>
            <person name="Bailey J.V."/>
            <person name="Jones D.S."/>
            <person name="Biddanda B."/>
            <person name="Ruberg S.A."/>
            <person name="Marcus D.N."/>
            <person name="Dick G.J."/>
        </authorList>
    </citation>
    <scope>NUCLEOTIDE SEQUENCE [LARGE SCALE GENOMIC DNA]</scope>
    <source>
        <strain evidence="5">A8</strain>
    </source>
</reference>
<name>A0A1Y1QJ71_9GAMM</name>
<dbReference type="Proteomes" id="UP000192491">
    <property type="component" value="Unassembled WGS sequence"/>
</dbReference>
<keyword evidence="3" id="KW-0732">Signal</keyword>
<dbReference type="GO" id="GO:0009279">
    <property type="term" value="C:cell outer membrane"/>
    <property type="evidence" value="ECO:0007669"/>
    <property type="project" value="InterPro"/>
</dbReference>
<comment type="similarity">
    <text evidence="1">Belongs to the outer membrane OOP (TC 1.B.6) superfamily. OmpA family.</text>
</comment>
<dbReference type="InterPro" id="IPR000498">
    <property type="entry name" value="OmpA-like_TM_dom"/>
</dbReference>
<dbReference type="EMBL" id="MTEJ01000225">
    <property type="protein sequence ID" value="OQX06962.1"/>
    <property type="molecule type" value="Genomic_DNA"/>
</dbReference>
<accession>A0A1Y1QJ71</accession>
<evidence type="ECO:0000313" key="6">
    <source>
        <dbReference type="Proteomes" id="UP000192491"/>
    </source>
</evidence>
<keyword evidence="2" id="KW-0812">Transmembrane</keyword>
<keyword evidence="2" id="KW-0406">Ion transport</keyword>
<comment type="caution">
    <text evidence="5">The sequence shown here is derived from an EMBL/GenBank/DDBJ whole genome shotgun (WGS) entry which is preliminary data.</text>
</comment>
<dbReference type="SUPFAM" id="SSF56925">
    <property type="entry name" value="OMPA-like"/>
    <property type="match status" value="1"/>
</dbReference>
<keyword evidence="2" id="KW-0813">Transport</keyword>
<dbReference type="Pfam" id="PF01389">
    <property type="entry name" value="OmpA_membrane"/>
    <property type="match status" value="1"/>
</dbReference>
<gene>
    <name evidence="5" type="ORF">BWK73_29510</name>
</gene>
<dbReference type="GO" id="GO:0015288">
    <property type="term" value="F:porin activity"/>
    <property type="evidence" value="ECO:0007669"/>
    <property type="project" value="UniProtKB-KW"/>
</dbReference>
<dbReference type="STRING" id="1123401.GCA_000621325_02949"/>
<evidence type="ECO:0000256" key="1">
    <source>
        <dbReference type="ARBA" id="ARBA00005710"/>
    </source>
</evidence>
<feature type="chain" id="PRO_5012282185" description="Outer membrane protein OmpA-like transmembrane domain-containing protein" evidence="3">
    <location>
        <begin position="23"/>
        <end position="230"/>
    </location>
</feature>
<feature type="signal peptide" evidence="3">
    <location>
        <begin position="1"/>
        <end position="22"/>
    </location>
</feature>